<keyword evidence="2" id="KW-1185">Reference proteome</keyword>
<accession>A0A8X7ZXX9</accession>
<dbReference type="Proteomes" id="UP000886885">
    <property type="component" value="Chromosome 4D"/>
</dbReference>
<comment type="caution">
    <text evidence="1">The sequence shown here is derived from an EMBL/GenBank/DDBJ whole genome shotgun (WGS) entry which is preliminary data.</text>
</comment>
<dbReference type="EMBL" id="JAAWWB010000008">
    <property type="protein sequence ID" value="KAG6777075.1"/>
    <property type="molecule type" value="Genomic_DNA"/>
</dbReference>
<reference evidence="1" key="1">
    <citation type="journal article" date="2020" name="bioRxiv">
        <title>Hybrid origin of Populus tomentosa Carr. identified through genome sequencing and phylogenomic analysis.</title>
        <authorList>
            <person name="An X."/>
            <person name="Gao K."/>
            <person name="Chen Z."/>
            <person name="Li J."/>
            <person name="Yang X."/>
            <person name="Yang X."/>
            <person name="Zhou J."/>
            <person name="Guo T."/>
            <person name="Zhao T."/>
            <person name="Huang S."/>
            <person name="Miao D."/>
            <person name="Khan W.U."/>
            <person name="Rao P."/>
            <person name="Ye M."/>
            <person name="Lei B."/>
            <person name="Liao W."/>
            <person name="Wang J."/>
            <person name="Ji L."/>
            <person name="Li Y."/>
            <person name="Guo B."/>
            <person name="Mustafa N.S."/>
            <person name="Li S."/>
            <person name="Yun Q."/>
            <person name="Keller S.R."/>
            <person name="Mao J."/>
            <person name="Zhang R."/>
            <person name="Strauss S.H."/>
        </authorList>
    </citation>
    <scope>NUCLEOTIDE SEQUENCE</scope>
    <source>
        <strain evidence="1">GM15</strain>
        <tissue evidence="1">Leaf</tissue>
    </source>
</reference>
<name>A0A8X7ZXX9_POPTO</name>
<dbReference type="AlphaFoldDB" id="A0A8X7ZXX9"/>
<evidence type="ECO:0000313" key="1">
    <source>
        <dbReference type="EMBL" id="KAG6777075.1"/>
    </source>
</evidence>
<proteinExistence type="predicted"/>
<organism evidence="1 2">
    <name type="scientific">Populus tomentosa</name>
    <name type="common">Chinese white poplar</name>
    <dbReference type="NCBI Taxonomy" id="118781"/>
    <lineage>
        <taxon>Eukaryota</taxon>
        <taxon>Viridiplantae</taxon>
        <taxon>Streptophyta</taxon>
        <taxon>Embryophyta</taxon>
        <taxon>Tracheophyta</taxon>
        <taxon>Spermatophyta</taxon>
        <taxon>Magnoliopsida</taxon>
        <taxon>eudicotyledons</taxon>
        <taxon>Gunneridae</taxon>
        <taxon>Pentapetalae</taxon>
        <taxon>rosids</taxon>
        <taxon>fabids</taxon>
        <taxon>Malpighiales</taxon>
        <taxon>Salicaceae</taxon>
        <taxon>Saliceae</taxon>
        <taxon>Populus</taxon>
    </lineage>
</organism>
<evidence type="ECO:0000313" key="2">
    <source>
        <dbReference type="Proteomes" id="UP000886885"/>
    </source>
</evidence>
<protein>
    <recommendedName>
        <fullName evidence="3">Bet v I/Major latex protein domain-containing protein</fullName>
    </recommendedName>
</protein>
<sequence length="137" mass="15571">MAQIQCQTITISLEHATPEQFYSVFNPPYPHLRDICSKMGTDIQIAADYFHATIKVSCPDGETRKIEVEVISIEPPKKTTTYRAWTANDQSSEHEIKLEVTDDRNVKWTVSCPPPADDYLNFLESVSKAVDNYFGQN</sequence>
<gene>
    <name evidence="1" type="ORF">POTOM_016875</name>
</gene>
<evidence type="ECO:0008006" key="3">
    <source>
        <dbReference type="Google" id="ProtNLM"/>
    </source>
</evidence>
<dbReference type="OrthoDB" id="10470831at2759"/>